<proteinExistence type="predicted"/>
<keyword evidence="2" id="KW-1185">Reference proteome</keyword>
<organism evidence="1 2">
    <name type="scientific">Pseudolactococcus plantarum</name>
    <dbReference type="NCBI Taxonomy" id="1365"/>
    <lineage>
        <taxon>Bacteria</taxon>
        <taxon>Bacillati</taxon>
        <taxon>Bacillota</taxon>
        <taxon>Bacilli</taxon>
        <taxon>Lactobacillales</taxon>
        <taxon>Streptococcaceae</taxon>
        <taxon>Pseudolactococcus</taxon>
    </lineage>
</organism>
<protein>
    <submittedName>
        <fullName evidence="1">Uncharacterized protein</fullName>
    </submittedName>
</protein>
<name>A0A2A5S3Y3_9LACT</name>
<dbReference type="Proteomes" id="UP000242246">
    <property type="component" value="Unassembled WGS sequence"/>
</dbReference>
<accession>A0A2A5S3Y3</accession>
<comment type="caution">
    <text evidence="1">The sequence shown here is derived from an EMBL/GenBank/DDBJ whole genome shotgun (WGS) entry which is preliminary data.</text>
</comment>
<evidence type="ECO:0000313" key="1">
    <source>
        <dbReference type="EMBL" id="PCS08237.1"/>
    </source>
</evidence>
<dbReference type="RefSeq" id="WP_096835776.1">
    <property type="nucleotide sequence ID" value="NZ_JXJX01000001.1"/>
</dbReference>
<sequence>MSVSTSTTPINGGKKVYLSIADGKLTVYYRGLKQDSNVKVEVDGKALTTFKVDESDIEQAKPLNFKINGVRNIVKVSYTLLDGTTQTVTWKNPKITN</sequence>
<dbReference type="AlphaFoldDB" id="A0A2A5S3Y3"/>
<evidence type="ECO:0000313" key="2">
    <source>
        <dbReference type="Proteomes" id="UP000242246"/>
    </source>
</evidence>
<reference evidence="1 2" key="1">
    <citation type="submission" date="2014-12" db="EMBL/GenBank/DDBJ databases">
        <title>Draft genome sequences of 10 type strains of Lactococcus.</title>
        <authorList>
            <person name="Sun Z."/>
            <person name="Zhong Z."/>
            <person name="Liu W."/>
            <person name="Zhang W."/>
            <person name="Zhang H."/>
        </authorList>
    </citation>
    <scope>NUCLEOTIDE SEQUENCE [LARGE SCALE GENOMIC DNA]</scope>
    <source>
        <strain evidence="1 2">DSM 20686</strain>
    </source>
</reference>
<gene>
    <name evidence="1" type="ORF">RU87_GL000060</name>
</gene>
<dbReference type="EMBL" id="JXJX01000001">
    <property type="protein sequence ID" value="PCS08237.1"/>
    <property type="molecule type" value="Genomic_DNA"/>
</dbReference>